<keyword evidence="3" id="KW-1185">Reference proteome</keyword>
<dbReference type="RefSeq" id="WP_203757362.1">
    <property type="nucleotide sequence ID" value="NZ_BONF01000069.1"/>
</dbReference>
<name>A0A8J3JPW6_9ACTN</name>
<sequence>MNRSKAAVRALVLAAALVLPLGLAMPASAATSRDGCTVDPVRPIHNGTFTAGGEKWIDYDVEVDCSAGRTIELEMQRWEADSGLNGADDLIGTSSTTRTFNTTSGWTWTITGVLPDNDGGIDQWSEMYQRVRFRVTSNGVQGSWTAWESSGIRDIHV</sequence>
<comment type="caution">
    <text evidence="2">The sequence shown here is derived from an EMBL/GenBank/DDBJ whole genome shotgun (WGS) entry which is preliminary data.</text>
</comment>
<evidence type="ECO:0000313" key="3">
    <source>
        <dbReference type="Proteomes" id="UP000601223"/>
    </source>
</evidence>
<protein>
    <recommendedName>
        <fullName evidence="4">Secreted protein</fullName>
    </recommendedName>
</protein>
<keyword evidence="1" id="KW-0732">Signal</keyword>
<organism evidence="2 3">
    <name type="scientific">Catellatospora bangladeshensis</name>
    <dbReference type="NCBI Taxonomy" id="310355"/>
    <lineage>
        <taxon>Bacteria</taxon>
        <taxon>Bacillati</taxon>
        <taxon>Actinomycetota</taxon>
        <taxon>Actinomycetes</taxon>
        <taxon>Micromonosporales</taxon>
        <taxon>Micromonosporaceae</taxon>
        <taxon>Catellatospora</taxon>
    </lineage>
</organism>
<evidence type="ECO:0000313" key="2">
    <source>
        <dbReference type="EMBL" id="GIF86399.1"/>
    </source>
</evidence>
<dbReference type="Proteomes" id="UP000601223">
    <property type="component" value="Unassembled WGS sequence"/>
</dbReference>
<reference evidence="2 3" key="1">
    <citation type="submission" date="2021-01" db="EMBL/GenBank/DDBJ databases">
        <title>Whole genome shotgun sequence of Catellatospora bangladeshensis NBRC 107357.</title>
        <authorList>
            <person name="Komaki H."/>
            <person name="Tamura T."/>
        </authorList>
    </citation>
    <scope>NUCLEOTIDE SEQUENCE [LARGE SCALE GENOMIC DNA]</scope>
    <source>
        <strain evidence="2 3">NBRC 107357</strain>
    </source>
</reference>
<dbReference type="AlphaFoldDB" id="A0A8J3JPW6"/>
<dbReference type="EMBL" id="BONF01000069">
    <property type="protein sequence ID" value="GIF86399.1"/>
    <property type="molecule type" value="Genomic_DNA"/>
</dbReference>
<feature type="chain" id="PRO_5035304525" description="Secreted protein" evidence="1">
    <location>
        <begin position="30"/>
        <end position="157"/>
    </location>
</feature>
<gene>
    <name evidence="2" type="ORF">Cba03nite_77480</name>
</gene>
<feature type="signal peptide" evidence="1">
    <location>
        <begin position="1"/>
        <end position="29"/>
    </location>
</feature>
<accession>A0A8J3JPW6</accession>
<proteinExistence type="predicted"/>
<evidence type="ECO:0008006" key="4">
    <source>
        <dbReference type="Google" id="ProtNLM"/>
    </source>
</evidence>
<evidence type="ECO:0000256" key="1">
    <source>
        <dbReference type="SAM" id="SignalP"/>
    </source>
</evidence>